<feature type="transmembrane region" description="Helical" evidence="10">
    <location>
        <begin position="367"/>
        <end position="390"/>
    </location>
</feature>
<comment type="similarity">
    <text evidence="2">Belongs to the amino acid-polyamine-organocation (APC) superfamily. Amino acid transporter (AAT) (TC 2.A.3.1) family.</text>
</comment>
<proteinExistence type="inferred from homology"/>
<evidence type="ECO:0000313" key="13">
    <source>
        <dbReference type="Proteomes" id="UP000561726"/>
    </source>
</evidence>
<feature type="transmembrane region" description="Helical" evidence="10">
    <location>
        <begin position="230"/>
        <end position="255"/>
    </location>
</feature>
<evidence type="ECO:0000256" key="7">
    <source>
        <dbReference type="ARBA" id="ARBA00022989"/>
    </source>
</evidence>
<evidence type="ECO:0000256" key="1">
    <source>
        <dbReference type="ARBA" id="ARBA00004651"/>
    </source>
</evidence>
<evidence type="ECO:0000259" key="11">
    <source>
        <dbReference type="Pfam" id="PF00324"/>
    </source>
</evidence>
<evidence type="ECO:0000256" key="3">
    <source>
        <dbReference type="ARBA" id="ARBA00022448"/>
    </source>
</evidence>
<dbReference type="Proteomes" id="UP000561726">
    <property type="component" value="Unassembled WGS sequence"/>
</dbReference>
<keyword evidence="7 10" id="KW-1133">Transmembrane helix</keyword>
<protein>
    <submittedName>
        <fullName evidence="12">L-asparagine permease</fullName>
    </submittedName>
</protein>
<dbReference type="RefSeq" id="WP_084141332.1">
    <property type="nucleotide sequence ID" value="NZ_JACHBQ010000001.1"/>
</dbReference>
<feature type="transmembrane region" description="Helical" evidence="10">
    <location>
        <begin position="74"/>
        <end position="93"/>
    </location>
</feature>
<reference evidence="12 13" key="1">
    <citation type="submission" date="2020-08" db="EMBL/GenBank/DDBJ databases">
        <title>Sequencing the genomes of 1000 actinobacteria strains.</title>
        <authorList>
            <person name="Klenk H.-P."/>
        </authorList>
    </citation>
    <scope>NUCLEOTIDE SEQUENCE [LARGE SCALE GENOMIC DNA]</scope>
    <source>
        <strain evidence="12 13">DSM 21065</strain>
    </source>
</reference>
<evidence type="ECO:0000256" key="6">
    <source>
        <dbReference type="ARBA" id="ARBA00022970"/>
    </source>
</evidence>
<feature type="compositionally biased region" description="Basic and acidic residues" evidence="9">
    <location>
        <begin position="9"/>
        <end position="21"/>
    </location>
</feature>
<feature type="transmembrane region" description="Helical" evidence="10">
    <location>
        <begin position="396"/>
        <end position="419"/>
    </location>
</feature>
<dbReference type="PROSITE" id="PS00218">
    <property type="entry name" value="AMINO_ACID_PERMEASE_1"/>
    <property type="match status" value="1"/>
</dbReference>
<dbReference type="PIRSF" id="PIRSF006060">
    <property type="entry name" value="AA_transporter"/>
    <property type="match status" value="1"/>
</dbReference>
<sequence>MTSTTHGSQHPDEHPNHPHETPLEHIEDALSVHEDEALHKGLKARHVQMIAIGGAIGTGLFLGAGGRLASAGPALVIVYAVCGLFAFLILRALGELVLHRPSSGSFVSYAREFFGEKAAFVTGWLYWLNWAMTAIVDVTAVALYMNFFSTYWAPFGTTPQWIFAFLALVVVLALNLLSVKVFGELEFWFALIKVLAIVAFLIVGTGMVLFGTPLEGASSGLALINENGGWLPNGLIASVLVVQGVVFAYASIELVGTTAGETKNPEKIMPKAINTVIIRIAVFYVGSVLLLSLLLPYTAYKAGESPFVTFFGTIGVDGVDVIMNLVVLTAALSSLNAGLYSTGRILRSMSLAGSAPRFAAKISTRGVPFGGILLTGVVTLLGVALNAFVPEQAFEIVLNVAALGIVASWGMIVLCQMRLQAWAKKGVLERPAFRMPGAPVTSYLTLVFLVGVLVLMAFDWPVGTLTIGSLVLIIPALIVGWYACRGRILEIAIARHGYTGRMPVVANRPFADRPRD</sequence>
<dbReference type="FunFam" id="1.20.1740.10:FF:000001">
    <property type="entry name" value="Amino acid permease"/>
    <property type="match status" value="1"/>
</dbReference>
<accession>A0A7W8ZTB1</accession>
<dbReference type="GO" id="GO:0006865">
    <property type="term" value="P:amino acid transport"/>
    <property type="evidence" value="ECO:0007669"/>
    <property type="project" value="UniProtKB-KW"/>
</dbReference>
<keyword evidence="5 10" id="KW-0812">Transmembrane</keyword>
<evidence type="ECO:0000256" key="10">
    <source>
        <dbReference type="SAM" id="Phobius"/>
    </source>
</evidence>
<dbReference type="Pfam" id="PF00324">
    <property type="entry name" value="AA_permease"/>
    <property type="match status" value="1"/>
</dbReference>
<dbReference type="PANTHER" id="PTHR43495">
    <property type="entry name" value="GABA PERMEASE"/>
    <property type="match status" value="1"/>
</dbReference>
<dbReference type="Gene3D" id="1.20.1740.10">
    <property type="entry name" value="Amino acid/polyamine transporter I"/>
    <property type="match status" value="1"/>
</dbReference>
<name>A0A7W8ZTB1_9MICO</name>
<feature type="transmembrane region" description="Helical" evidence="10">
    <location>
        <begin position="159"/>
        <end position="177"/>
    </location>
</feature>
<dbReference type="InterPro" id="IPR004841">
    <property type="entry name" value="AA-permease/SLC12A_dom"/>
</dbReference>
<dbReference type="AlphaFoldDB" id="A0A7W8ZTB1"/>
<dbReference type="GO" id="GO:0005886">
    <property type="term" value="C:plasma membrane"/>
    <property type="evidence" value="ECO:0007669"/>
    <property type="project" value="UniProtKB-SubCell"/>
</dbReference>
<feature type="transmembrane region" description="Helical" evidence="10">
    <location>
        <begin position="464"/>
        <end position="484"/>
    </location>
</feature>
<dbReference type="OrthoDB" id="5297508at2"/>
<keyword evidence="8 10" id="KW-0472">Membrane</keyword>
<keyword evidence="6" id="KW-0029">Amino-acid transport</keyword>
<evidence type="ECO:0000256" key="8">
    <source>
        <dbReference type="ARBA" id="ARBA00023136"/>
    </source>
</evidence>
<keyword evidence="3" id="KW-0813">Transport</keyword>
<dbReference type="EMBL" id="JACHBQ010000001">
    <property type="protein sequence ID" value="MBB5639658.1"/>
    <property type="molecule type" value="Genomic_DNA"/>
</dbReference>
<evidence type="ECO:0000256" key="5">
    <source>
        <dbReference type="ARBA" id="ARBA00022692"/>
    </source>
</evidence>
<comment type="subcellular location">
    <subcellularLocation>
        <location evidence="1">Cell membrane</location>
        <topology evidence="1">Multi-pass membrane protein</topology>
    </subcellularLocation>
</comment>
<dbReference type="InterPro" id="IPR004840">
    <property type="entry name" value="Amino_acid_permease_CS"/>
</dbReference>
<feature type="transmembrane region" description="Helical" evidence="10">
    <location>
        <begin position="189"/>
        <end position="210"/>
    </location>
</feature>
<keyword evidence="4" id="KW-1003">Cell membrane</keyword>
<feature type="transmembrane region" description="Helical" evidence="10">
    <location>
        <begin position="319"/>
        <end position="340"/>
    </location>
</feature>
<evidence type="ECO:0000256" key="2">
    <source>
        <dbReference type="ARBA" id="ARBA00008583"/>
    </source>
</evidence>
<dbReference type="GO" id="GO:0055085">
    <property type="term" value="P:transmembrane transport"/>
    <property type="evidence" value="ECO:0007669"/>
    <property type="project" value="InterPro"/>
</dbReference>
<dbReference type="PANTHER" id="PTHR43495:SF1">
    <property type="entry name" value="L-ASPARAGINE PERMEASE"/>
    <property type="match status" value="1"/>
</dbReference>
<evidence type="ECO:0000313" key="12">
    <source>
        <dbReference type="EMBL" id="MBB5639658.1"/>
    </source>
</evidence>
<organism evidence="12 13">
    <name type="scientific">Cryobacterium roopkundense</name>
    <dbReference type="NCBI Taxonomy" id="1001240"/>
    <lineage>
        <taxon>Bacteria</taxon>
        <taxon>Bacillati</taxon>
        <taxon>Actinomycetota</taxon>
        <taxon>Actinomycetes</taxon>
        <taxon>Micrococcales</taxon>
        <taxon>Microbacteriaceae</taxon>
        <taxon>Cryobacterium</taxon>
    </lineage>
</organism>
<feature type="transmembrane region" description="Helical" evidence="10">
    <location>
        <begin position="440"/>
        <end position="458"/>
    </location>
</feature>
<feature type="transmembrane region" description="Helical" evidence="10">
    <location>
        <begin position="276"/>
        <end position="299"/>
    </location>
</feature>
<feature type="region of interest" description="Disordered" evidence="9">
    <location>
        <begin position="1"/>
        <end position="21"/>
    </location>
</feature>
<comment type="caution">
    <text evidence="12">The sequence shown here is derived from an EMBL/GenBank/DDBJ whole genome shotgun (WGS) entry which is preliminary data.</text>
</comment>
<gene>
    <name evidence="12" type="ORF">BJ997_000206</name>
</gene>
<feature type="transmembrane region" description="Helical" evidence="10">
    <location>
        <begin position="124"/>
        <end position="147"/>
    </location>
</feature>
<feature type="transmembrane region" description="Helical" evidence="10">
    <location>
        <begin position="49"/>
        <end position="68"/>
    </location>
</feature>
<evidence type="ECO:0000256" key="4">
    <source>
        <dbReference type="ARBA" id="ARBA00022475"/>
    </source>
</evidence>
<feature type="domain" description="Amino acid permease/ SLC12A" evidence="11">
    <location>
        <begin position="46"/>
        <end position="469"/>
    </location>
</feature>
<evidence type="ECO:0000256" key="9">
    <source>
        <dbReference type="SAM" id="MobiDB-lite"/>
    </source>
</evidence>